<proteinExistence type="inferred from homology"/>
<dbReference type="Proteomes" id="UP000183413">
    <property type="component" value="Unassembled WGS sequence"/>
</dbReference>
<name>A0A1I5I4W3_9ACTN</name>
<gene>
    <name evidence="5" type="ORF">SAMN04489713_107130</name>
</gene>
<dbReference type="InterPro" id="IPR013342">
    <property type="entry name" value="Mandelate_racemase_C"/>
</dbReference>
<feature type="domain" description="Mandelate racemase/muconate lactonizing enzyme C-terminal" evidence="4">
    <location>
        <begin position="177"/>
        <end position="271"/>
    </location>
</feature>
<evidence type="ECO:0000256" key="3">
    <source>
        <dbReference type="ARBA" id="ARBA00023235"/>
    </source>
</evidence>
<dbReference type="AlphaFoldDB" id="A0A1I5I4W3"/>
<evidence type="ECO:0000259" key="4">
    <source>
        <dbReference type="SMART" id="SM00922"/>
    </source>
</evidence>
<keyword evidence="3" id="KW-0413">Isomerase</keyword>
<dbReference type="PANTHER" id="PTHR48073:SF2">
    <property type="entry name" value="O-SUCCINYLBENZOATE SYNTHASE"/>
    <property type="match status" value="1"/>
</dbReference>
<dbReference type="SMART" id="SM00922">
    <property type="entry name" value="MR_MLE"/>
    <property type="match status" value="1"/>
</dbReference>
<dbReference type="InterPro" id="IPR036849">
    <property type="entry name" value="Enolase-like_C_sf"/>
</dbReference>
<reference evidence="5 6" key="1">
    <citation type="submission" date="2016-10" db="EMBL/GenBank/DDBJ databases">
        <authorList>
            <person name="de Groot N.N."/>
        </authorList>
    </citation>
    <scope>NUCLEOTIDE SEQUENCE [LARGE SCALE GENOMIC DNA]</scope>
    <source>
        <strain evidence="5 6">DSM 43067</strain>
    </source>
</reference>
<dbReference type="Pfam" id="PF02746">
    <property type="entry name" value="MR_MLE_N"/>
    <property type="match status" value="1"/>
</dbReference>
<dbReference type="InterPro" id="IPR029017">
    <property type="entry name" value="Enolase-like_N"/>
</dbReference>
<keyword evidence="2" id="KW-0479">Metal-binding</keyword>
<evidence type="ECO:0000256" key="1">
    <source>
        <dbReference type="ARBA" id="ARBA00008031"/>
    </source>
</evidence>
<dbReference type="InterPro" id="IPR029065">
    <property type="entry name" value="Enolase_C-like"/>
</dbReference>
<dbReference type="Gene3D" id="3.30.390.10">
    <property type="entry name" value="Enolase-like, N-terminal domain"/>
    <property type="match status" value="1"/>
</dbReference>
<dbReference type="InterPro" id="IPR013341">
    <property type="entry name" value="Mandelate_racemase_N_dom"/>
</dbReference>
<evidence type="ECO:0000256" key="2">
    <source>
        <dbReference type="ARBA" id="ARBA00022723"/>
    </source>
</evidence>
<protein>
    <submittedName>
        <fullName evidence="5">L-alanine-DL-glutamate epimerase</fullName>
    </submittedName>
</protein>
<evidence type="ECO:0000313" key="5">
    <source>
        <dbReference type="EMBL" id="SFO55612.1"/>
    </source>
</evidence>
<dbReference type="SFLD" id="SFLDS00001">
    <property type="entry name" value="Enolase"/>
    <property type="match status" value="1"/>
</dbReference>
<dbReference type="SUPFAM" id="SSF54826">
    <property type="entry name" value="Enolase N-terminal domain-like"/>
    <property type="match status" value="1"/>
</dbReference>
<dbReference type="Gene3D" id="3.20.20.120">
    <property type="entry name" value="Enolase-like C-terminal domain"/>
    <property type="match status" value="1"/>
</dbReference>
<dbReference type="PANTHER" id="PTHR48073">
    <property type="entry name" value="O-SUCCINYLBENZOATE SYNTHASE-RELATED"/>
    <property type="match status" value="1"/>
</dbReference>
<evidence type="ECO:0000313" key="6">
    <source>
        <dbReference type="Proteomes" id="UP000183413"/>
    </source>
</evidence>
<dbReference type="GO" id="GO:0046872">
    <property type="term" value="F:metal ion binding"/>
    <property type="evidence" value="ECO:0007669"/>
    <property type="project" value="UniProtKB-KW"/>
</dbReference>
<accession>A0A1I5I4W3</accession>
<dbReference type="STRING" id="1993.SAMN04489713_107130"/>
<dbReference type="Pfam" id="PF13378">
    <property type="entry name" value="MR_MLE_C"/>
    <property type="match status" value="1"/>
</dbReference>
<organism evidence="5 6">
    <name type="scientific">Actinomadura madurae</name>
    <dbReference type="NCBI Taxonomy" id="1993"/>
    <lineage>
        <taxon>Bacteria</taxon>
        <taxon>Bacillati</taxon>
        <taxon>Actinomycetota</taxon>
        <taxon>Actinomycetes</taxon>
        <taxon>Streptosporangiales</taxon>
        <taxon>Thermomonosporaceae</taxon>
        <taxon>Actinomadura</taxon>
    </lineage>
</organism>
<dbReference type="EMBL" id="FOVH01000007">
    <property type="protein sequence ID" value="SFO55612.1"/>
    <property type="molecule type" value="Genomic_DNA"/>
</dbReference>
<dbReference type="InParanoid" id="A0A1I5I4W3"/>
<dbReference type="GO" id="GO:0016854">
    <property type="term" value="F:racemase and epimerase activity"/>
    <property type="evidence" value="ECO:0007669"/>
    <property type="project" value="UniProtKB-ARBA"/>
</dbReference>
<keyword evidence="6" id="KW-1185">Reference proteome</keyword>
<dbReference type="SUPFAM" id="SSF51604">
    <property type="entry name" value="Enolase C-terminal domain-like"/>
    <property type="match status" value="1"/>
</dbReference>
<comment type="similarity">
    <text evidence="1">Belongs to the mandelate racemase/muconate lactonizing enzyme family.</text>
</comment>
<sequence length="409" mass="43717">MIVYNEQKAISLNALSARHRWKFVRLETARSQAIKIKEIACYRADLPVFDGEYVMSHNRVVRSLASTVVRVTAEDGTVGYAEACTLGGNYMDGFPGSLHATVAELAPVVLEANVFEADTLVTRMDAALIGHLPGKAVIDNAMWDLRGKLLGQPVARLLGGVQQSTFGTFTAVGLGHPAEMAEKVGRYAEHGFRHWQLKLGNDPLQDADRVHAVVDVLPENSSFLTSDANAGWTVAQTLRFLGAVEGVETYIEQPCRTVAELERVRRHTDRPMLVDESVKEPADMLSVVGLGLADALNLKPTRVGGLTKAAKIRDICVAAGVMILVDEPMGADLASGATVQLAATIPAGNFLSASFFSHEGMPASYRPAGGNATGPTVIDGDIHWNDAPGLGVEVDESVFGAPTAVYSLQ</sequence>
<dbReference type="SFLD" id="SFLDG00180">
    <property type="entry name" value="muconate_cycloisomerase"/>
    <property type="match status" value="1"/>
</dbReference>